<organism evidence="4 5">
    <name type="scientific">Microthlaspi erraticum</name>
    <dbReference type="NCBI Taxonomy" id="1685480"/>
    <lineage>
        <taxon>Eukaryota</taxon>
        <taxon>Viridiplantae</taxon>
        <taxon>Streptophyta</taxon>
        <taxon>Embryophyta</taxon>
        <taxon>Tracheophyta</taxon>
        <taxon>Spermatophyta</taxon>
        <taxon>Magnoliopsida</taxon>
        <taxon>eudicotyledons</taxon>
        <taxon>Gunneridae</taxon>
        <taxon>Pentapetalae</taxon>
        <taxon>rosids</taxon>
        <taxon>malvids</taxon>
        <taxon>Brassicales</taxon>
        <taxon>Brassicaceae</taxon>
        <taxon>Coluteocarpeae</taxon>
        <taxon>Microthlaspi</taxon>
    </lineage>
</organism>
<evidence type="ECO:0000256" key="1">
    <source>
        <dbReference type="SAM" id="MobiDB-lite"/>
    </source>
</evidence>
<dbReference type="AlphaFoldDB" id="A0A6D2KGL2"/>
<protein>
    <recommendedName>
        <fullName evidence="3">Retrotransposon gag domain-containing protein</fullName>
    </recommendedName>
</protein>
<feature type="region of interest" description="Disordered" evidence="1">
    <location>
        <begin position="101"/>
        <end position="167"/>
    </location>
</feature>
<name>A0A6D2KGL2_9BRAS</name>
<dbReference type="PANTHER" id="PTHR35046">
    <property type="entry name" value="ZINC KNUCKLE (CCHC-TYPE) FAMILY PROTEIN"/>
    <property type="match status" value="1"/>
</dbReference>
<evidence type="ECO:0000313" key="5">
    <source>
        <dbReference type="Proteomes" id="UP000467841"/>
    </source>
</evidence>
<accession>A0A6D2KGL2</accession>
<feature type="compositionally biased region" description="Basic and acidic residues" evidence="1">
    <location>
        <begin position="352"/>
        <end position="363"/>
    </location>
</feature>
<feature type="domain" description="Retrotransposon gag" evidence="3">
    <location>
        <begin position="214"/>
        <end position="313"/>
    </location>
</feature>
<reference evidence="4" key="1">
    <citation type="submission" date="2020-01" db="EMBL/GenBank/DDBJ databases">
        <authorList>
            <person name="Mishra B."/>
        </authorList>
    </citation>
    <scope>NUCLEOTIDE SEQUENCE [LARGE SCALE GENOMIC DNA]</scope>
</reference>
<feature type="region of interest" description="Disordered" evidence="1">
    <location>
        <begin position="351"/>
        <end position="390"/>
    </location>
</feature>
<dbReference type="InterPro" id="IPR005162">
    <property type="entry name" value="Retrotrans_gag_dom"/>
</dbReference>
<comment type="caution">
    <text evidence="4">The sequence shown here is derived from an EMBL/GenBank/DDBJ whole genome shotgun (WGS) entry which is preliminary data.</text>
</comment>
<dbReference type="Pfam" id="PF03732">
    <property type="entry name" value="Retrotrans_gag"/>
    <property type="match status" value="1"/>
</dbReference>
<keyword evidence="2" id="KW-0472">Membrane</keyword>
<keyword evidence="2" id="KW-1133">Transmembrane helix</keyword>
<proteinExistence type="predicted"/>
<evidence type="ECO:0000256" key="2">
    <source>
        <dbReference type="SAM" id="Phobius"/>
    </source>
</evidence>
<feature type="compositionally biased region" description="Polar residues" evidence="1">
    <location>
        <begin position="144"/>
        <end position="153"/>
    </location>
</feature>
<gene>
    <name evidence="4" type="ORF">MERR_LOCUS38656</name>
</gene>
<sequence length="462" mass="53970">MDEVARNLDQEAAGELVVEEQLEPEEALTIPTGPVTSPTFGIKRQVVLSVLFFPAKVLSLWVFLGTMVFEKEEEEETSKESPFSLNETMMKKIKKMMIDEFDRREQVKEGKRKEPRGPIHISDEERRNDPMTSRKVADDKANLYYNSGHSSQASRRRSRKPRDESDRMVENLGGYKIRIPPFHGRNSPDKCMDWEKKCEFNFNLHNIANINRVKLAVSEFNDYAQRWWEQVVTARQIGGAFEITTWEEMKRIMRQRLIPSLYQRELHSKLRKHIQGTKIVEEYFQEMEVLMLRANVIEDREATMSRFLGGLNREIHDVVEMKNCVGLEAMLHKAVLAEQQLKRKASTCFGADQRRPMNPRDTKPAFTPKFEPRGTSFSEEKDKSKASATSAPRARKFKCFRCQGFDTVPVLWRMERKMKRIRTRVSQPEQMKIKKLMRDEFDGGNKLRQESAKSLEIHPYLG</sequence>
<keyword evidence="2" id="KW-0812">Transmembrane</keyword>
<evidence type="ECO:0000313" key="4">
    <source>
        <dbReference type="EMBL" id="CAA7051421.1"/>
    </source>
</evidence>
<dbReference type="Proteomes" id="UP000467841">
    <property type="component" value="Unassembled WGS sequence"/>
</dbReference>
<dbReference type="EMBL" id="CACVBM020001476">
    <property type="protein sequence ID" value="CAA7051421.1"/>
    <property type="molecule type" value="Genomic_DNA"/>
</dbReference>
<dbReference type="OrthoDB" id="1110516at2759"/>
<feature type="compositionally biased region" description="Basic and acidic residues" evidence="1">
    <location>
        <begin position="101"/>
        <end position="129"/>
    </location>
</feature>
<evidence type="ECO:0000259" key="3">
    <source>
        <dbReference type="Pfam" id="PF03732"/>
    </source>
</evidence>
<feature type="transmembrane region" description="Helical" evidence="2">
    <location>
        <begin position="46"/>
        <end position="69"/>
    </location>
</feature>
<dbReference type="PANTHER" id="PTHR35046:SF9">
    <property type="entry name" value="RNA-DIRECTED DNA POLYMERASE"/>
    <property type="match status" value="1"/>
</dbReference>
<keyword evidence="5" id="KW-1185">Reference proteome</keyword>